<gene>
    <name evidence="3" type="ORF">OsJ_00895</name>
</gene>
<dbReference type="EMBL" id="CM000138">
    <property type="protein sequence ID" value="EEE54123.1"/>
    <property type="molecule type" value="Genomic_DNA"/>
</dbReference>
<feature type="repeat" description="TPR" evidence="1">
    <location>
        <begin position="198"/>
        <end position="231"/>
    </location>
</feature>
<dbReference type="InterPro" id="IPR011990">
    <property type="entry name" value="TPR-like_helical_dom_sf"/>
</dbReference>
<keyword evidence="1" id="KW-0802">TPR repeat</keyword>
<feature type="region of interest" description="Disordered" evidence="2">
    <location>
        <begin position="25"/>
        <end position="62"/>
    </location>
</feature>
<evidence type="ECO:0000256" key="1">
    <source>
        <dbReference type="PROSITE-ProRule" id="PRU00339"/>
    </source>
</evidence>
<dbReference type="Proteomes" id="UP000007752">
    <property type="component" value="Chromosome 1"/>
</dbReference>
<organism evidence="3">
    <name type="scientific">Oryza sativa subsp. japonica</name>
    <name type="common">Rice</name>
    <dbReference type="NCBI Taxonomy" id="39947"/>
    <lineage>
        <taxon>Eukaryota</taxon>
        <taxon>Viridiplantae</taxon>
        <taxon>Streptophyta</taxon>
        <taxon>Embryophyta</taxon>
        <taxon>Tracheophyta</taxon>
        <taxon>Spermatophyta</taxon>
        <taxon>Magnoliopsida</taxon>
        <taxon>Liliopsida</taxon>
        <taxon>Poales</taxon>
        <taxon>Poaceae</taxon>
        <taxon>BOP clade</taxon>
        <taxon>Oryzoideae</taxon>
        <taxon>Oryzeae</taxon>
        <taxon>Oryzinae</taxon>
        <taxon>Oryza</taxon>
        <taxon>Oryza sativa</taxon>
    </lineage>
</organism>
<feature type="compositionally biased region" description="Low complexity" evidence="2">
    <location>
        <begin position="37"/>
        <end position="62"/>
    </location>
</feature>
<dbReference type="SMART" id="SM00028">
    <property type="entry name" value="TPR"/>
    <property type="match status" value="2"/>
</dbReference>
<dbReference type="PANTHER" id="PTHR46050:SF28">
    <property type="entry name" value="OS01G0218200 PROTEIN"/>
    <property type="match status" value="1"/>
</dbReference>
<dbReference type="SUPFAM" id="SSF48452">
    <property type="entry name" value="TPR-like"/>
    <property type="match status" value="1"/>
</dbReference>
<feature type="region of interest" description="Disordered" evidence="2">
    <location>
        <begin position="139"/>
        <end position="169"/>
    </location>
</feature>
<reference evidence="3" key="1">
    <citation type="journal article" date="2005" name="PLoS Biol.">
        <title>The genomes of Oryza sativa: a history of duplications.</title>
        <authorList>
            <person name="Yu J."/>
            <person name="Wang J."/>
            <person name="Lin W."/>
            <person name="Li S."/>
            <person name="Li H."/>
            <person name="Zhou J."/>
            <person name="Ni P."/>
            <person name="Dong W."/>
            <person name="Hu S."/>
            <person name="Zeng C."/>
            <person name="Zhang J."/>
            <person name="Zhang Y."/>
            <person name="Li R."/>
            <person name="Xu Z."/>
            <person name="Li S."/>
            <person name="Li X."/>
            <person name="Zheng H."/>
            <person name="Cong L."/>
            <person name="Lin L."/>
            <person name="Yin J."/>
            <person name="Geng J."/>
            <person name="Li G."/>
            <person name="Shi J."/>
            <person name="Liu J."/>
            <person name="Lv H."/>
            <person name="Li J."/>
            <person name="Wang J."/>
            <person name="Deng Y."/>
            <person name="Ran L."/>
            <person name="Shi X."/>
            <person name="Wang X."/>
            <person name="Wu Q."/>
            <person name="Li C."/>
            <person name="Ren X."/>
            <person name="Wang J."/>
            <person name="Wang X."/>
            <person name="Li D."/>
            <person name="Liu D."/>
            <person name="Zhang X."/>
            <person name="Ji Z."/>
            <person name="Zhao W."/>
            <person name="Sun Y."/>
            <person name="Zhang Z."/>
            <person name="Bao J."/>
            <person name="Han Y."/>
            <person name="Dong L."/>
            <person name="Ji J."/>
            <person name="Chen P."/>
            <person name="Wu S."/>
            <person name="Liu J."/>
            <person name="Xiao Y."/>
            <person name="Bu D."/>
            <person name="Tan J."/>
            <person name="Yang L."/>
            <person name="Ye C."/>
            <person name="Zhang J."/>
            <person name="Xu J."/>
            <person name="Zhou Y."/>
            <person name="Yu Y."/>
            <person name="Zhang B."/>
            <person name="Zhuang S."/>
            <person name="Wei H."/>
            <person name="Liu B."/>
            <person name="Lei M."/>
            <person name="Yu H."/>
            <person name="Li Y."/>
            <person name="Xu H."/>
            <person name="Wei S."/>
            <person name="He X."/>
            <person name="Fang L."/>
            <person name="Zhang Z."/>
            <person name="Zhang Y."/>
            <person name="Huang X."/>
            <person name="Su Z."/>
            <person name="Tong W."/>
            <person name="Li J."/>
            <person name="Tong Z."/>
            <person name="Li S."/>
            <person name="Ye J."/>
            <person name="Wang L."/>
            <person name="Fang L."/>
            <person name="Lei T."/>
            <person name="Chen C."/>
            <person name="Chen H."/>
            <person name="Xu Z."/>
            <person name="Li H."/>
            <person name="Huang H."/>
            <person name="Zhang F."/>
            <person name="Xu H."/>
            <person name="Li N."/>
            <person name="Zhao C."/>
            <person name="Li S."/>
            <person name="Dong L."/>
            <person name="Huang Y."/>
            <person name="Li L."/>
            <person name="Xi Y."/>
            <person name="Qi Q."/>
            <person name="Li W."/>
            <person name="Zhang B."/>
            <person name="Hu W."/>
            <person name="Zhang Y."/>
            <person name="Tian X."/>
            <person name="Jiao Y."/>
            <person name="Liang X."/>
            <person name="Jin J."/>
            <person name="Gao L."/>
            <person name="Zheng W."/>
            <person name="Hao B."/>
            <person name="Liu S."/>
            <person name="Wang W."/>
            <person name="Yuan L."/>
            <person name="Cao M."/>
            <person name="McDermott J."/>
            <person name="Samudrala R."/>
            <person name="Wang J."/>
            <person name="Wong G.K."/>
            <person name="Yang H."/>
        </authorList>
    </citation>
    <scope>NUCLEOTIDE SEQUENCE [LARGE SCALE GENOMIC DNA]</scope>
</reference>
<proteinExistence type="predicted"/>
<dbReference type="Gene3D" id="1.25.40.10">
    <property type="entry name" value="Tetratricopeptide repeat domain"/>
    <property type="match status" value="1"/>
</dbReference>
<dbReference type="PROSITE" id="PS50005">
    <property type="entry name" value="TPR"/>
    <property type="match status" value="1"/>
</dbReference>
<dbReference type="InterPro" id="IPR044534">
    <property type="entry name" value="TTL1-4"/>
</dbReference>
<dbReference type="PANTHER" id="PTHR46050">
    <property type="entry name" value="TPR REPEAT-CONTAINING THIOREDOXIN"/>
    <property type="match status" value="1"/>
</dbReference>
<dbReference type="InterPro" id="IPR019734">
    <property type="entry name" value="TPR_rpt"/>
</dbReference>
<evidence type="ECO:0000313" key="3">
    <source>
        <dbReference type="EMBL" id="EEE54123.1"/>
    </source>
</evidence>
<reference evidence="3" key="2">
    <citation type="submission" date="2008-12" db="EMBL/GenBank/DDBJ databases">
        <title>Improved gene annotation of the rice (Oryza sativa) genomes.</title>
        <authorList>
            <person name="Wang J."/>
            <person name="Li R."/>
            <person name="Fan W."/>
            <person name="Huang Q."/>
            <person name="Zhang J."/>
            <person name="Zhou Y."/>
            <person name="Hu Y."/>
            <person name="Zi S."/>
            <person name="Li J."/>
            <person name="Ni P."/>
            <person name="Zheng H."/>
            <person name="Zhang Y."/>
            <person name="Zhao M."/>
            <person name="Hao Q."/>
            <person name="McDermott J."/>
            <person name="Samudrala R."/>
            <person name="Kristiansen K."/>
            <person name="Wong G.K.-S."/>
        </authorList>
    </citation>
    <scope>NUCLEOTIDE SEQUENCE</scope>
</reference>
<accession>B9EU41</accession>
<name>B9EU41_ORYSJ</name>
<dbReference type="AlphaFoldDB" id="B9EU41"/>
<sequence>MSHRALPPMPDTLSDAFAAAVLMSSTDKPDTLPPGRLSPVSPLTHSSSSKLPTPSSSSGLLGLPLGLQGPRLRGCFGKRDFGEIPVPFDWPAPGWGLGNQGPGGAPNFTFWLSSEIGVKQRGSGGKILPFGRLGKALSSWSAAGNPPPQTRPGAARHDVLGSGPPTTATGSIVRWRSGGVLVAEEDAVVRRAMSSADPEELKKAGNEQYKKGYFEEALRLYDRALALCPDNAACRGNRAAALIGLRRIGEAVKECEEAVRIDPSYGRAHQRLASLHIR</sequence>
<protein>
    <submittedName>
        <fullName evidence="3">Uncharacterized protein</fullName>
    </submittedName>
</protein>
<dbReference type="Pfam" id="PF13414">
    <property type="entry name" value="TPR_11"/>
    <property type="match status" value="1"/>
</dbReference>
<evidence type="ECO:0000256" key="2">
    <source>
        <dbReference type="SAM" id="MobiDB-lite"/>
    </source>
</evidence>